<proteinExistence type="predicted"/>
<name>Q0F037_9PROT</name>
<evidence type="ECO:0000256" key="1">
    <source>
        <dbReference type="SAM" id="MobiDB-lite"/>
    </source>
</evidence>
<keyword evidence="3" id="KW-1185">Reference proteome</keyword>
<feature type="region of interest" description="Disordered" evidence="1">
    <location>
        <begin position="1"/>
        <end position="28"/>
    </location>
</feature>
<evidence type="ECO:0000313" key="3">
    <source>
        <dbReference type="Proteomes" id="UP000005297"/>
    </source>
</evidence>
<comment type="caution">
    <text evidence="2">The sequence shown here is derived from an EMBL/GenBank/DDBJ whole genome shotgun (WGS) entry which is preliminary data.</text>
</comment>
<organism evidence="2 3">
    <name type="scientific">Mariprofundus ferrooxydans PV-1</name>
    <dbReference type="NCBI Taxonomy" id="314345"/>
    <lineage>
        <taxon>Bacteria</taxon>
        <taxon>Pseudomonadati</taxon>
        <taxon>Pseudomonadota</taxon>
        <taxon>Candidatius Mariprofundia</taxon>
        <taxon>Mariprofundales</taxon>
        <taxon>Mariprofundaceae</taxon>
        <taxon>Mariprofundus</taxon>
    </lineage>
</organism>
<dbReference type="InParanoid" id="Q0F037"/>
<sequence length="28" mass="2928">MLQLTGKTIPPPHKADTSRIALTPAAKA</sequence>
<reference evidence="2 3" key="1">
    <citation type="submission" date="2006-09" db="EMBL/GenBank/DDBJ databases">
        <authorList>
            <person name="Emerson D."/>
            <person name="Ferriera S."/>
            <person name="Johnson J."/>
            <person name="Kravitz S."/>
            <person name="Halpern A."/>
            <person name="Remington K."/>
            <person name="Beeson K."/>
            <person name="Tran B."/>
            <person name="Rogers Y.-H."/>
            <person name="Friedman R."/>
            <person name="Venter J.C."/>
        </authorList>
    </citation>
    <scope>NUCLEOTIDE SEQUENCE [LARGE SCALE GENOMIC DNA]</scope>
    <source>
        <strain evidence="2 3">PV-1</strain>
    </source>
</reference>
<dbReference type="HOGENOM" id="CLU_3412666_0_0_0"/>
<dbReference type="Proteomes" id="UP000005297">
    <property type="component" value="Unassembled WGS sequence"/>
</dbReference>
<evidence type="ECO:0000313" key="2">
    <source>
        <dbReference type="EMBL" id="EAU54847.1"/>
    </source>
</evidence>
<protein>
    <submittedName>
        <fullName evidence="2">Uncharacterized protein</fullName>
    </submittedName>
</protein>
<gene>
    <name evidence="2" type="ORF">SPV1_09138</name>
</gene>
<accession>Q0F037</accession>
<dbReference type="EMBL" id="AATS01000005">
    <property type="protein sequence ID" value="EAU54847.1"/>
    <property type="molecule type" value="Genomic_DNA"/>
</dbReference>
<dbReference type="AlphaFoldDB" id="Q0F037"/>